<evidence type="ECO:0000259" key="1">
    <source>
        <dbReference type="PROSITE" id="PS50181"/>
    </source>
</evidence>
<dbReference type="SUPFAM" id="SSF81383">
    <property type="entry name" value="F-box domain"/>
    <property type="match status" value="1"/>
</dbReference>
<evidence type="ECO:0000313" key="3">
    <source>
        <dbReference type="Proteomes" id="UP001432027"/>
    </source>
</evidence>
<dbReference type="Gene3D" id="1.20.1280.50">
    <property type="match status" value="1"/>
</dbReference>
<keyword evidence="3" id="KW-1185">Reference proteome</keyword>
<sequence length="70" mass="8247">VVRTAILQSMGQWMSCIGWTRETDLPKDLLSNLPDECLIEIFQHLTRTDIYNMRTVNKRMLPFYSNRAVD</sequence>
<gene>
    <name evidence="2" type="ORF">PENTCL1PPCAC_1027</name>
</gene>
<protein>
    <recommendedName>
        <fullName evidence="1">F-box domain-containing protein</fullName>
    </recommendedName>
</protein>
<dbReference type="Proteomes" id="UP001432027">
    <property type="component" value="Unassembled WGS sequence"/>
</dbReference>
<evidence type="ECO:0000313" key="2">
    <source>
        <dbReference type="EMBL" id="GMS78852.1"/>
    </source>
</evidence>
<dbReference type="InterPro" id="IPR036047">
    <property type="entry name" value="F-box-like_dom_sf"/>
</dbReference>
<feature type="non-terminal residue" evidence="2">
    <location>
        <position position="1"/>
    </location>
</feature>
<comment type="caution">
    <text evidence="2">The sequence shown here is derived from an EMBL/GenBank/DDBJ whole genome shotgun (WGS) entry which is preliminary data.</text>
</comment>
<dbReference type="InterPro" id="IPR001810">
    <property type="entry name" value="F-box_dom"/>
</dbReference>
<proteinExistence type="predicted"/>
<dbReference type="AlphaFoldDB" id="A0AAV5S7E2"/>
<organism evidence="2 3">
    <name type="scientific">Pristionchus entomophagus</name>
    <dbReference type="NCBI Taxonomy" id="358040"/>
    <lineage>
        <taxon>Eukaryota</taxon>
        <taxon>Metazoa</taxon>
        <taxon>Ecdysozoa</taxon>
        <taxon>Nematoda</taxon>
        <taxon>Chromadorea</taxon>
        <taxon>Rhabditida</taxon>
        <taxon>Rhabditina</taxon>
        <taxon>Diplogasteromorpha</taxon>
        <taxon>Diplogasteroidea</taxon>
        <taxon>Neodiplogasteridae</taxon>
        <taxon>Pristionchus</taxon>
    </lineage>
</organism>
<accession>A0AAV5S7E2</accession>
<dbReference type="PROSITE" id="PS50181">
    <property type="entry name" value="FBOX"/>
    <property type="match status" value="1"/>
</dbReference>
<dbReference type="Pfam" id="PF00646">
    <property type="entry name" value="F-box"/>
    <property type="match status" value="1"/>
</dbReference>
<feature type="domain" description="F-box" evidence="1">
    <location>
        <begin position="27"/>
        <end position="70"/>
    </location>
</feature>
<name>A0AAV5S7E2_9BILA</name>
<dbReference type="CDD" id="cd09917">
    <property type="entry name" value="F-box_SF"/>
    <property type="match status" value="1"/>
</dbReference>
<dbReference type="EMBL" id="BTSX01000001">
    <property type="protein sequence ID" value="GMS78852.1"/>
    <property type="molecule type" value="Genomic_DNA"/>
</dbReference>
<reference evidence="2" key="1">
    <citation type="submission" date="2023-10" db="EMBL/GenBank/DDBJ databases">
        <title>Genome assembly of Pristionchus species.</title>
        <authorList>
            <person name="Yoshida K."/>
            <person name="Sommer R.J."/>
        </authorList>
    </citation>
    <scope>NUCLEOTIDE SEQUENCE</scope>
    <source>
        <strain evidence="2">RS0144</strain>
    </source>
</reference>